<keyword evidence="3" id="KW-0560">Oxidoreductase</keyword>
<name>A0A1C2DTB5_9HYPH</name>
<proteinExistence type="inferred from homology"/>
<evidence type="ECO:0000256" key="1">
    <source>
        <dbReference type="ARBA" id="ARBA00009986"/>
    </source>
</evidence>
<sequence>MAPPISAAAAAFLARSHRPFIDGRFVDAAGEGLPVDDSATGEIVARVPESGPQLVDLAVRAARAALDGPWGSMRPVDRQRLMLKLADLVEADADLLAEIESIENGKSLGVAKMLSAGGTVDWLRYYAGWATKIEGSTFQVSIPVPPGAKHHAMTVMEPVGVVGAIVPWNFPLLIGTWKIAPALAAGCTVVLKPPHETPLGLLRLAELIEAAGFPPGVVNIVPGSGAVTGEALINHPGIDKLTFTGSTTIGKRVGHAAVDRVARFTLELGSKSPMILLSDMEDGIEPLLAGLGMFFNQGQVCTSAARILIEKPIYERTLARLAEIADGMTLGAGRDEGAQINPLVSAKHRHSVMGYVERSLAAGAEQISGTRTVPAKGHYVAPTILHNVSHDMEIVREEVFGPVVAAMPVADLDEAIRVANDTRYGLSASIWTRDMGKAMTAIHALKAGTVWVNSHNTLDAAAPFGGFKQSGIGREHGRAALEGYLETKTVIMRYA</sequence>
<dbReference type="EMBL" id="MDEO01000032">
    <property type="protein sequence ID" value="OCX17885.1"/>
    <property type="molecule type" value="Genomic_DNA"/>
</dbReference>
<evidence type="ECO:0000313" key="7">
    <source>
        <dbReference type="Proteomes" id="UP000094412"/>
    </source>
</evidence>
<protein>
    <submittedName>
        <fullName evidence="6">Aldehyde dehydrogenase</fullName>
    </submittedName>
</protein>
<evidence type="ECO:0000313" key="6">
    <source>
        <dbReference type="EMBL" id="OCX17885.1"/>
    </source>
</evidence>
<dbReference type="InterPro" id="IPR016161">
    <property type="entry name" value="Ald_DH/histidinol_DH"/>
</dbReference>
<dbReference type="GO" id="GO:0016620">
    <property type="term" value="F:oxidoreductase activity, acting on the aldehyde or oxo group of donors, NAD or NADP as acceptor"/>
    <property type="evidence" value="ECO:0007669"/>
    <property type="project" value="InterPro"/>
</dbReference>
<dbReference type="InterPro" id="IPR015590">
    <property type="entry name" value="Aldehyde_DH_dom"/>
</dbReference>
<keyword evidence="4" id="KW-0558">Oxidation</keyword>
<comment type="similarity">
    <text evidence="1">Belongs to the aldehyde dehydrogenase family.</text>
</comment>
<feature type="domain" description="Aldehyde dehydrogenase" evidence="5">
    <location>
        <begin position="26"/>
        <end position="490"/>
    </location>
</feature>
<keyword evidence="7" id="KW-1185">Reference proteome</keyword>
<keyword evidence="2" id="KW-0630">Potassium</keyword>
<dbReference type="Gene3D" id="3.40.605.10">
    <property type="entry name" value="Aldehyde Dehydrogenase, Chain A, domain 1"/>
    <property type="match status" value="1"/>
</dbReference>
<accession>A0A1C2DTB5</accession>
<reference evidence="6 7" key="1">
    <citation type="submission" date="2016-08" db="EMBL/GenBank/DDBJ databases">
        <title>Whole genome sequence of Mesorhizobium sp. strain UASWS1009 isolated from industrial sewage.</title>
        <authorList>
            <person name="Crovadore J."/>
            <person name="Calmin G."/>
            <person name="Chablais R."/>
            <person name="Cochard B."/>
            <person name="Lefort F."/>
        </authorList>
    </citation>
    <scope>NUCLEOTIDE SEQUENCE [LARGE SCALE GENOMIC DNA]</scope>
    <source>
        <strain evidence="6 7">UASWS1009</strain>
    </source>
</reference>
<comment type="caution">
    <text evidence="6">The sequence shown here is derived from an EMBL/GenBank/DDBJ whole genome shotgun (WGS) entry which is preliminary data.</text>
</comment>
<dbReference type="Gene3D" id="3.40.309.10">
    <property type="entry name" value="Aldehyde Dehydrogenase, Chain A, domain 2"/>
    <property type="match status" value="1"/>
</dbReference>
<gene>
    <name evidence="6" type="ORF">QV13_13225</name>
</gene>
<evidence type="ECO:0000256" key="2">
    <source>
        <dbReference type="ARBA" id="ARBA00022958"/>
    </source>
</evidence>
<dbReference type="InterPro" id="IPR016163">
    <property type="entry name" value="Ald_DH_C"/>
</dbReference>
<dbReference type="FunFam" id="3.40.605.10:FF:000026">
    <property type="entry name" value="Aldehyde dehydrogenase, putative"/>
    <property type="match status" value="1"/>
</dbReference>
<dbReference type="PANTHER" id="PTHR11699">
    <property type="entry name" value="ALDEHYDE DEHYDROGENASE-RELATED"/>
    <property type="match status" value="1"/>
</dbReference>
<organism evidence="6 7">
    <name type="scientific">Mesorhizobium hungaricum</name>
    <dbReference type="NCBI Taxonomy" id="1566387"/>
    <lineage>
        <taxon>Bacteria</taxon>
        <taxon>Pseudomonadati</taxon>
        <taxon>Pseudomonadota</taxon>
        <taxon>Alphaproteobacteria</taxon>
        <taxon>Hyphomicrobiales</taxon>
        <taxon>Phyllobacteriaceae</taxon>
        <taxon>Mesorhizobium</taxon>
    </lineage>
</organism>
<dbReference type="Pfam" id="PF00171">
    <property type="entry name" value="Aldedh"/>
    <property type="match status" value="1"/>
</dbReference>
<dbReference type="STRING" id="1566387.QV13_13225"/>
<evidence type="ECO:0000256" key="3">
    <source>
        <dbReference type="ARBA" id="ARBA00023002"/>
    </source>
</evidence>
<dbReference type="FunFam" id="3.40.605.10:FF:000007">
    <property type="entry name" value="NAD/NADP-dependent betaine aldehyde dehydrogenase"/>
    <property type="match status" value="1"/>
</dbReference>
<dbReference type="SUPFAM" id="SSF53720">
    <property type="entry name" value="ALDH-like"/>
    <property type="match status" value="1"/>
</dbReference>
<dbReference type="Proteomes" id="UP000094412">
    <property type="component" value="Unassembled WGS sequence"/>
</dbReference>
<evidence type="ECO:0000256" key="4">
    <source>
        <dbReference type="ARBA" id="ARBA00023097"/>
    </source>
</evidence>
<dbReference type="InterPro" id="IPR016162">
    <property type="entry name" value="Ald_DH_N"/>
</dbReference>
<dbReference type="AlphaFoldDB" id="A0A1C2DTB5"/>
<evidence type="ECO:0000259" key="5">
    <source>
        <dbReference type="Pfam" id="PF00171"/>
    </source>
</evidence>